<evidence type="ECO:0000313" key="2">
    <source>
        <dbReference type="EMBL" id="PNR35417.1"/>
    </source>
</evidence>
<dbReference type="EnsemblPlants" id="Pp3c18_19130V3.2">
    <property type="protein sequence ID" value="PAC:32982635.CDS.1"/>
    <property type="gene ID" value="Pp3c18_19130"/>
</dbReference>
<sequence>MALVSVDGGAGVVEAEAASTATRNRKGMLYVAAEETQLCRSYLHVLQDSGVENKQKAGSFWHRVQVHYNCNRPQGCGERPARSLETKWGMIKHDVAKFIENYGAVRAEAESGTSSEEMLQKALELYRSRHPSNQSFTFIHCWLVLKDAPRWKDAREDVRKTPPVKRKNPGASTDLDKGEVEMIDAMREEIRDDVLKKPLPMKRKSEVEMINAIKAQARATADMAAATRMKIAILEEQNVMALFTVPEEQLVSEEAREYFKLRRGEELRKLRARLEVTSMAPVSTEAHETSRNCCARNNITTEF</sequence>
<dbReference type="FunCoup" id="A0A2K1J1M3">
    <property type="interactions" value="45"/>
</dbReference>
<dbReference type="InterPro" id="IPR029466">
    <property type="entry name" value="NAM-associated_C"/>
</dbReference>
<dbReference type="EMBL" id="ABEU02000018">
    <property type="protein sequence ID" value="PNR35417.1"/>
    <property type="molecule type" value="Genomic_DNA"/>
</dbReference>
<dbReference type="RefSeq" id="XP_024401722.1">
    <property type="nucleotide sequence ID" value="XM_024545954.2"/>
</dbReference>
<dbReference type="RefSeq" id="XP_024401721.1">
    <property type="nucleotide sequence ID" value="XM_024545953.2"/>
</dbReference>
<evidence type="ECO:0000313" key="4">
    <source>
        <dbReference type="Proteomes" id="UP000006727"/>
    </source>
</evidence>
<accession>A0A2K1J1M3</accession>
<dbReference type="PaxDb" id="3218-PP1S33_313V6.1"/>
<dbReference type="PANTHER" id="PTHR45125">
    <property type="entry name" value="F21J9.4-RELATED"/>
    <property type="match status" value="1"/>
</dbReference>
<feature type="domain" description="No apical meristem-associated C-terminal" evidence="1">
    <location>
        <begin position="135"/>
        <end position="174"/>
    </location>
</feature>
<keyword evidence="4" id="KW-1185">Reference proteome</keyword>
<dbReference type="OMA" id="CCARNNI"/>
<dbReference type="AlphaFoldDB" id="A0A2K1J1M3"/>
<reference evidence="3" key="3">
    <citation type="submission" date="2020-12" db="UniProtKB">
        <authorList>
            <consortium name="EnsemblPlants"/>
        </authorList>
    </citation>
    <scope>IDENTIFICATION</scope>
</reference>
<dbReference type="PANTHER" id="PTHR45125:SF3">
    <property type="entry name" value="NO-APICAL-MERISTEM-ASSOCIATED CARBOXY-TERMINAL DOMAIN PROTEIN"/>
    <property type="match status" value="1"/>
</dbReference>
<dbReference type="EnsemblPlants" id="Pp3c18_19130V3.1">
    <property type="protein sequence ID" value="PAC:32982634.CDS.1"/>
    <property type="gene ID" value="Pp3c18_19130"/>
</dbReference>
<dbReference type="Gramene" id="Pp3c18_19130V3.1">
    <property type="protein sequence ID" value="PAC:32982634.CDS.1"/>
    <property type="gene ID" value="Pp3c18_19130"/>
</dbReference>
<dbReference type="Pfam" id="PF14303">
    <property type="entry name" value="NAM-associated"/>
    <property type="match status" value="1"/>
</dbReference>
<dbReference type="Gramene" id="Pp3c18_19130V3.2">
    <property type="protein sequence ID" value="PAC:32982635.CDS.1"/>
    <property type="gene ID" value="Pp3c18_19130"/>
</dbReference>
<organism evidence="2">
    <name type="scientific">Physcomitrium patens</name>
    <name type="common">Spreading-leaved earth moss</name>
    <name type="synonym">Physcomitrella patens</name>
    <dbReference type="NCBI Taxonomy" id="3218"/>
    <lineage>
        <taxon>Eukaryota</taxon>
        <taxon>Viridiplantae</taxon>
        <taxon>Streptophyta</taxon>
        <taxon>Embryophyta</taxon>
        <taxon>Bryophyta</taxon>
        <taxon>Bryophytina</taxon>
        <taxon>Bryopsida</taxon>
        <taxon>Funariidae</taxon>
        <taxon>Funariales</taxon>
        <taxon>Funariaceae</taxon>
        <taxon>Physcomitrium</taxon>
    </lineage>
</organism>
<dbReference type="KEGG" id="ppp:112294939"/>
<reference evidence="2 4" key="2">
    <citation type="journal article" date="2018" name="Plant J.">
        <title>The Physcomitrella patens chromosome-scale assembly reveals moss genome structure and evolution.</title>
        <authorList>
            <person name="Lang D."/>
            <person name="Ullrich K.K."/>
            <person name="Murat F."/>
            <person name="Fuchs J."/>
            <person name="Jenkins J."/>
            <person name="Haas F.B."/>
            <person name="Piednoel M."/>
            <person name="Gundlach H."/>
            <person name="Van Bel M."/>
            <person name="Meyberg R."/>
            <person name="Vives C."/>
            <person name="Morata J."/>
            <person name="Symeonidi A."/>
            <person name="Hiss M."/>
            <person name="Muchero W."/>
            <person name="Kamisugi Y."/>
            <person name="Saleh O."/>
            <person name="Blanc G."/>
            <person name="Decker E.L."/>
            <person name="van Gessel N."/>
            <person name="Grimwood J."/>
            <person name="Hayes R.D."/>
            <person name="Graham S.W."/>
            <person name="Gunter L.E."/>
            <person name="McDaniel S.F."/>
            <person name="Hoernstein S.N.W."/>
            <person name="Larsson A."/>
            <person name="Li F.W."/>
            <person name="Perroud P.F."/>
            <person name="Phillips J."/>
            <person name="Ranjan P."/>
            <person name="Rokshar D.S."/>
            <person name="Rothfels C.J."/>
            <person name="Schneider L."/>
            <person name="Shu S."/>
            <person name="Stevenson D.W."/>
            <person name="Thummler F."/>
            <person name="Tillich M."/>
            <person name="Villarreal Aguilar J.C."/>
            <person name="Widiez T."/>
            <person name="Wong G.K."/>
            <person name="Wymore A."/>
            <person name="Zhang Y."/>
            <person name="Zimmer A.D."/>
            <person name="Quatrano R.S."/>
            <person name="Mayer K.F.X."/>
            <person name="Goodstein D."/>
            <person name="Casacuberta J.M."/>
            <person name="Vandepoele K."/>
            <person name="Reski R."/>
            <person name="Cuming A.C."/>
            <person name="Tuskan G.A."/>
            <person name="Maumus F."/>
            <person name="Salse J."/>
            <person name="Schmutz J."/>
            <person name="Rensing S.A."/>
        </authorList>
    </citation>
    <scope>NUCLEOTIDE SEQUENCE [LARGE SCALE GENOMIC DNA]</scope>
    <source>
        <strain evidence="3 4">cv. Gransden 2004</strain>
    </source>
</reference>
<gene>
    <name evidence="3" type="primary">LOC112294939</name>
    <name evidence="2" type="ORF">PHYPA_023317</name>
</gene>
<evidence type="ECO:0000259" key="1">
    <source>
        <dbReference type="Pfam" id="PF14303"/>
    </source>
</evidence>
<name>A0A2K1J1M3_PHYPA</name>
<protein>
    <recommendedName>
        <fullName evidence="1">No apical meristem-associated C-terminal domain-containing protein</fullName>
    </recommendedName>
</protein>
<proteinExistence type="predicted"/>
<dbReference type="OrthoDB" id="2507178at2759"/>
<reference evidence="2 4" key="1">
    <citation type="journal article" date="2008" name="Science">
        <title>The Physcomitrella genome reveals evolutionary insights into the conquest of land by plants.</title>
        <authorList>
            <person name="Rensing S."/>
            <person name="Lang D."/>
            <person name="Zimmer A."/>
            <person name="Terry A."/>
            <person name="Salamov A."/>
            <person name="Shapiro H."/>
            <person name="Nishiyama T."/>
            <person name="Perroud P.-F."/>
            <person name="Lindquist E."/>
            <person name="Kamisugi Y."/>
            <person name="Tanahashi T."/>
            <person name="Sakakibara K."/>
            <person name="Fujita T."/>
            <person name="Oishi K."/>
            <person name="Shin-I T."/>
            <person name="Kuroki Y."/>
            <person name="Toyoda A."/>
            <person name="Suzuki Y."/>
            <person name="Hashimoto A."/>
            <person name="Yamaguchi K."/>
            <person name="Sugano A."/>
            <person name="Kohara Y."/>
            <person name="Fujiyama A."/>
            <person name="Anterola A."/>
            <person name="Aoki S."/>
            <person name="Ashton N."/>
            <person name="Barbazuk W.B."/>
            <person name="Barker E."/>
            <person name="Bennetzen J."/>
            <person name="Bezanilla M."/>
            <person name="Blankenship R."/>
            <person name="Cho S.H."/>
            <person name="Dutcher S."/>
            <person name="Estelle M."/>
            <person name="Fawcett J.A."/>
            <person name="Gundlach H."/>
            <person name="Hanada K."/>
            <person name="Heyl A."/>
            <person name="Hicks K.A."/>
            <person name="Hugh J."/>
            <person name="Lohr M."/>
            <person name="Mayer K."/>
            <person name="Melkozernov A."/>
            <person name="Murata T."/>
            <person name="Nelson D."/>
            <person name="Pils B."/>
            <person name="Prigge M."/>
            <person name="Reiss B."/>
            <person name="Renner T."/>
            <person name="Rombauts S."/>
            <person name="Rushton P."/>
            <person name="Sanderfoot A."/>
            <person name="Schween G."/>
            <person name="Shiu S.-H."/>
            <person name="Stueber K."/>
            <person name="Theodoulou F.L."/>
            <person name="Tu H."/>
            <person name="Van de Peer Y."/>
            <person name="Verrier P.J."/>
            <person name="Waters E."/>
            <person name="Wood A."/>
            <person name="Yang L."/>
            <person name="Cove D."/>
            <person name="Cuming A."/>
            <person name="Hasebe M."/>
            <person name="Lucas S."/>
            <person name="Mishler D.B."/>
            <person name="Reski R."/>
            <person name="Grigoriev I."/>
            <person name="Quatrano R.S."/>
            <person name="Boore J.L."/>
        </authorList>
    </citation>
    <scope>NUCLEOTIDE SEQUENCE [LARGE SCALE GENOMIC DNA]</scope>
    <source>
        <strain evidence="3 4">cv. Gransden 2004</strain>
    </source>
</reference>
<dbReference type="Proteomes" id="UP000006727">
    <property type="component" value="Chromosome 18"/>
</dbReference>
<dbReference type="GeneID" id="112294939"/>
<evidence type="ECO:0000313" key="3">
    <source>
        <dbReference type="EnsemblPlants" id="PAC:32982634.CDS.1"/>
    </source>
</evidence>
<dbReference type="STRING" id="3218.A0A2K1J1M3"/>